<dbReference type="Proteomes" id="UP001589818">
    <property type="component" value="Unassembled WGS sequence"/>
</dbReference>
<dbReference type="InterPro" id="IPR055170">
    <property type="entry name" value="GFO_IDH_MocA-like_dom"/>
</dbReference>
<dbReference type="SUPFAM" id="SSF55347">
    <property type="entry name" value="Glyceraldehyde-3-phosphate dehydrogenase-like, C-terminal domain"/>
    <property type="match status" value="1"/>
</dbReference>
<name>A0ABV6J959_9BACL</name>
<keyword evidence="1" id="KW-0560">Oxidoreductase</keyword>
<keyword evidence="5" id="KW-1185">Reference proteome</keyword>
<dbReference type="InterPro" id="IPR036291">
    <property type="entry name" value="NAD(P)-bd_dom_sf"/>
</dbReference>
<evidence type="ECO:0000259" key="2">
    <source>
        <dbReference type="Pfam" id="PF01408"/>
    </source>
</evidence>
<gene>
    <name evidence="4" type="ORF">ACFFJ8_08465</name>
</gene>
<reference evidence="4 5" key="1">
    <citation type="submission" date="2024-09" db="EMBL/GenBank/DDBJ databases">
        <authorList>
            <person name="Sun Q."/>
            <person name="Mori K."/>
        </authorList>
    </citation>
    <scope>NUCLEOTIDE SEQUENCE [LARGE SCALE GENOMIC DNA]</scope>
    <source>
        <strain evidence="4 5">CCM 4839</strain>
    </source>
</reference>
<feature type="domain" description="GFO/IDH/MocA-like oxidoreductase" evidence="3">
    <location>
        <begin position="134"/>
        <end position="253"/>
    </location>
</feature>
<dbReference type="InterPro" id="IPR050463">
    <property type="entry name" value="Gfo/Idh/MocA_oxidrdct_glycsds"/>
</dbReference>
<accession>A0ABV6J959</accession>
<dbReference type="InterPro" id="IPR000683">
    <property type="entry name" value="Gfo/Idh/MocA-like_OxRdtase_N"/>
</dbReference>
<dbReference type="EMBL" id="JBHLVF010000011">
    <property type="protein sequence ID" value="MFC0391405.1"/>
    <property type="molecule type" value="Genomic_DNA"/>
</dbReference>
<proteinExistence type="predicted"/>
<dbReference type="RefSeq" id="WP_204819943.1">
    <property type="nucleotide sequence ID" value="NZ_JANHOF010000006.1"/>
</dbReference>
<organism evidence="4 5">
    <name type="scientific">Paenibacillus mendelii</name>
    <dbReference type="NCBI Taxonomy" id="206163"/>
    <lineage>
        <taxon>Bacteria</taxon>
        <taxon>Bacillati</taxon>
        <taxon>Bacillota</taxon>
        <taxon>Bacilli</taxon>
        <taxon>Bacillales</taxon>
        <taxon>Paenibacillaceae</taxon>
        <taxon>Paenibacillus</taxon>
    </lineage>
</organism>
<dbReference type="Gene3D" id="3.40.50.720">
    <property type="entry name" value="NAD(P)-binding Rossmann-like Domain"/>
    <property type="match status" value="1"/>
</dbReference>
<comment type="caution">
    <text evidence="4">The sequence shown here is derived from an EMBL/GenBank/DDBJ whole genome shotgun (WGS) entry which is preliminary data.</text>
</comment>
<protein>
    <submittedName>
        <fullName evidence="4">Gfo/Idh/MocA family protein</fullName>
    </submittedName>
</protein>
<dbReference type="Pfam" id="PF22725">
    <property type="entry name" value="GFO_IDH_MocA_C3"/>
    <property type="match status" value="1"/>
</dbReference>
<evidence type="ECO:0000259" key="3">
    <source>
        <dbReference type="Pfam" id="PF22725"/>
    </source>
</evidence>
<evidence type="ECO:0000313" key="4">
    <source>
        <dbReference type="EMBL" id="MFC0391405.1"/>
    </source>
</evidence>
<sequence>MSKVRIGFIGTGGIAGLHARQLLELQDDAEIKAVADTSQVNREKFITRFGLQDVEQYSDYLEMLEQAEIDGVIICSPHTLHFQQAHDVLSKGLHVLIEKPMTCSSAEAELLLKLAGQSGKIMQVSYQRHFQPEFLYIRDAIARGEIGKITSVTASLYQEWRQGTPGSWRANPALSGGGFLMDSGSHIIDVLLWTTGLTPVDVKPQLHMHGATVEIDTFTSIRFAEGAVAGLNLVGYAPCWHETFVFCGEEGGIFYDNGKITLRRLRQEAIIPELPEQTTNQDKSFIDAILGRHEIMVPGEFALKVVKLSEMIYQAAGYVPDAALELEEEQSV</sequence>
<dbReference type="Pfam" id="PF01408">
    <property type="entry name" value="GFO_IDH_MocA"/>
    <property type="match status" value="1"/>
</dbReference>
<dbReference type="PANTHER" id="PTHR43818">
    <property type="entry name" value="BCDNA.GH03377"/>
    <property type="match status" value="1"/>
</dbReference>
<evidence type="ECO:0000256" key="1">
    <source>
        <dbReference type="ARBA" id="ARBA00023002"/>
    </source>
</evidence>
<evidence type="ECO:0000313" key="5">
    <source>
        <dbReference type="Proteomes" id="UP001589818"/>
    </source>
</evidence>
<feature type="domain" description="Gfo/Idh/MocA-like oxidoreductase N-terminal" evidence="2">
    <location>
        <begin position="4"/>
        <end position="126"/>
    </location>
</feature>
<dbReference type="Gene3D" id="3.30.360.10">
    <property type="entry name" value="Dihydrodipicolinate Reductase, domain 2"/>
    <property type="match status" value="1"/>
</dbReference>
<dbReference type="SUPFAM" id="SSF51735">
    <property type="entry name" value="NAD(P)-binding Rossmann-fold domains"/>
    <property type="match status" value="1"/>
</dbReference>
<dbReference type="PANTHER" id="PTHR43818:SF11">
    <property type="entry name" value="BCDNA.GH03377"/>
    <property type="match status" value="1"/>
</dbReference>